<dbReference type="EMBL" id="UGQT01000011">
    <property type="protein sequence ID" value="SUE94985.1"/>
    <property type="molecule type" value="Genomic_DNA"/>
</dbReference>
<feature type="compositionally biased region" description="Basic residues" evidence="1">
    <location>
        <begin position="206"/>
        <end position="216"/>
    </location>
</feature>
<reference evidence="3 4" key="1">
    <citation type="submission" date="2018-06" db="EMBL/GenBank/DDBJ databases">
        <authorList>
            <consortium name="Pathogen Informatics"/>
            <person name="Doyle S."/>
        </authorList>
    </citation>
    <scope>NUCLEOTIDE SEQUENCE [LARGE SCALE GENOMIC DNA]</scope>
    <source>
        <strain evidence="3 4">NCTC10821</strain>
    </source>
</reference>
<dbReference type="Proteomes" id="UP000254978">
    <property type="component" value="Unassembled WGS sequence"/>
</dbReference>
<feature type="transmembrane region" description="Helical" evidence="2">
    <location>
        <begin position="94"/>
        <end position="115"/>
    </location>
</feature>
<evidence type="ECO:0000256" key="2">
    <source>
        <dbReference type="SAM" id="Phobius"/>
    </source>
</evidence>
<protein>
    <submittedName>
        <fullName evidence="3">Uncharacterized protein</fullName>
    </submittedName>
</protein>
<keyword evidence="4" id="KW-1185">Reference proteome</keyword>
<gene>
    <name evidence="3" type="ORF">NCTC10821_06284</name>
</gene>
<evidence type="ECO:0000313" key="4">
    <source>
        <dbReference type="Proteomes" id="UP000254978"/>
    </source>
</evidence>
<feature type="transmembrane region" description="Helical" evidence="2">
    <location>
        <begin position="127"/>
        <end position="152"/>
    </location>
</feature>
<keyword evidence="2" id="KW-1133">Transmembrane helix</keyword>
<keyword evidence="2" id="KW-0812">Transmembrane</keyword>
<evidence type="ECO:0000256" key="1">
    <source>
        <dbReference type="SAM" id="MobiDB-lite"/>
    </source>
</evidence>
<organism evidence="3 4">
    <name type="scientific">Mycolicibacterium tokaiense</name>
    <dbReference type="NCBI Taxonomy" id="39695"/>
    <lineage>
        <taxon>Bacteria</taxon>
        <taxon>Bacillati</taxon>
        <taxon>Actinomycetota</taxon>
        <taxon>Actinomycetes</taxon>
        <taxon>Mycobacteriales</taxon>
        <taxon>Mycobacteriaceae</taxon>
        <taxon>Mycolicibacterium</taxon>
    </lineage>
</organism>
<feature type="region of interest" description="Disordered" evidence="1">
    <location>
        <begin position="191"/>
        <end position="216"/>
    </location>
</feature>
<dbReference type="AlphaFoldDB" id="A0A379PMC1"/>
<feature type="transmembrane region" description="Helical" evidence="2">
    <location>
        <begin position="158"/>
        <end position="176"/>
    </location>
</feature>
<evidence type="ECO:0000313" key="3">
    <source>
        <dbReference type="EMBL" id="SUE94985.1"/>
    </source>
</evidence>
<feature type="transmembrane region" description="Helical" evidence="2">
    <location>
        <begin position="20"/>
        <end position="49"/>
    </location>
</feature>
<accession>A0A379PMC1</accession>
<keyword evidence="2" id="KW-0472">Membrane</keyword>
<proteinExistence type="predicted"/>
<sequence length="216" mass="23012">MRSEFPEAVTEAVGLTAAALVLGLWAFGPLAAVVFTAGFLGGLALWLALGGRGRWADIRIPYWIALGLFVAHRIEEKQWGFFAFLSGVTGVPTPGITSIPVISLVVISVGAWLLVPALMRREHPLGYYLAWTFFASLGVTELAHFVVFPWLIPTGPGYVPGMVAVLVLAPVAWWGCGDCGEDSLVSSVSVSGSKRDAGRGGEHATRRGRSVPPARR</sequence>
<feature type="compositionally biased region" description="Basic and acidic residues" evidence="1">
    <location>
        <begin position="193"/>
        <end position="205"/>
    </location>
</feature>
<name>A0A379PMC1_9MYCO</name>